<organism evidence="1">
    <name type="scientific">viral metagenome</name>
    <dbReference type="NCBI Taxonomy" id="1070528"/>
    <lineage>
        <taxon>unclassified sequences</taxon>
        <taxon>metagenomes</taxon>
        <taxon>organismal metagenomes</taxon>
    </lineage>
</organism>
<proteinExistence type="predicted"/>
<accession>A0A6C0HUW5</accession>
<protein>
    <submittedName>
        <fullName evidence="1">Uncharacterized protein</fullName>
    </submittedName>
</protein>
<dbReference type="AlphaFoldDB" id="A0A6C0HUW5"/>
<reference evidence="1" key="1">
    <citation type="journal article" date="2020" name="Nature">
        <title>Giant virus diversity and host interactions through global metagenomics.</title>
        <authorList>
            <person name="Schulz F."/>
            <person name="Roux S."/>
            <person name="Paez-Espino D."/>
            <person name="Jungbluth S."/>
            <person name="Walsh D.A."/>
            <person name="Denef V.J."/>
            <person name="McMahon K.D."/>
            <person name="Konstantinidis K.T."/>
            <person name="Eloe-Fadrosh E.A."/>
            <person name="Kyrpides N.C."/>
            <person name="Woyke T."/>
        </authorList>
    </citation>
    <scope>NUCLEOTIDE SEQUENCE</scope>
    <source>
        <strain evidence="1">GVMAG-M-3300023184-177</strain>
    </source>
</reference>
<dbReference type="EMBL" id="MN740017">
    <property type="protein sequence ID" value="QHT84349.1"/>
    <property type="molecule type" value="Genomic_DNA"/>
</dbReference>
<name>A0A6C0HUW5_9ZZZZ</name>
<evidence type="ECO:0000313" key="1">
    <source>
        <dbReference type="EMBL" id="QHT84349.1"/>
    </source>
</evidence>
<sequence length="223" mass="25973">MDFISKSISNGLYLVNYLTNLKNKDDKNIIIDPMSCLIKLSILKFCPIGTKISIGDNMITILDPGLLQGAVRFIKGDGREDLHNLYIPLIKSIEWYYKSKIDSEIKTLFDFSINGLEILKLSYPINSTICHTLDLYIHHLTTKQTNTLYDKELKLEENNKIHDYLKQLWTQREIHIIIELLLEYEINIQNNKKETQLLQSILIMTTAKELKLKDFLKNHFASL</sequence>